<keyword evidence="2" id="KW-1185">Reference proteome</keyword>
<protein>
    <recommendedName>
        <fullName evidence="3">4-vinyl reductase 4VR domain-containing protein</fullName>
    </recommendedName>
</protein>
<dbReference type="Proteomes" id="UP001208689">
    <property type="component" value="Chromosome"/>
</dbReference>
<sequence length="175" mass="19522">MTDLNNVKISGKAITPVLKGLSNENLARKILKEGVGTQEIDENKQYPAEKYVESLNIIEKKMGSLVLKKVGKFMMDSAKWPPNVNDLENALKSIDVAYKMNHTPNSSDKIGSYHFKKISDKEFEIHCDNPYPCGLDLGIVAGVAQKFNPKAYTRHKEGDCRAKGKKSCVYSIKLS</sequence>
<evidence type="ECO:0000313" key="2">
    <source>
        <dbReference type="Proteomes" id="UP001208689"/>
    </source>
</evidence>
<proteinExistence type="predicted"/>
<name>A0ABY6HVN2_9ARCH</name>
<dbReference type="EMBL" id="CP104013">
    <property type="protein sequence ID" value="UYP47565.1"/>
    <property type="molecule type" value="Genomic_DNA"/>
</dbReference>
<evidence type="ECO:0008006" key="3">
    <source>
        <dbReference type="Google" id="ProtNLM"/>
    </source>
</evidence>
<gene>
    <name evidence="1" type="ORF">NEF87_003850</name>
</gene>
<evidence type="ECO:0000313" key="1">
    <source>
        <dbReference type="EMBL" id="UYP47565.1"/>
    </source>
</evidence>
<organism evidence="1 2">
    <name type="scientific">Candidatus Lokiarchaeum ossiferum</name>
    <dbReference type="NCBI Taxonomy" id="2951803"/>
    <lineage>
        <taxon>Archaea</taxon>
        <taxon>Promethearchaeati</taxon>
        <taxon>Promethearchaeota</taxon>
        <taxon>Promethearchaeia</taxon>
        <taxon>Promethearchaeales</taxon>
        <taxon>Promethearchaeaceae</taxon>
        <taxon>Candidatus Lokiarchaeum</taxon>
    </lineage>
</organism>
<accession>A0ABY6HVN2</accession>
<reference evidence="1" key="1">
    <citation type="submission" date="2022-09" db="EMBL/GenBank/DDBJ databases">
        <title>Actin cytoskeleton and complex cell architecture in an #Asgard archaeon.</title>
        <authorList>
            <person name="Ponce Toledo R.I."/>
            <person name="Schleper C."/>
            <person name="Rodrigues Oliveira T."/>
            <person name="Wollweber F."/>
            <person name="Xu J."/>
            <person name="Rittmann S."/>
            <person name="Klingl A."/>
            <person name="Pilhofer M."/>
        </authorList>
    </citation>
    <scope>NUCLEOTIDE SEQUENCE</scope>
    <source>
        <strain evidence="1">B-35</strain>
    </source>
</reference>